<comment type="similarity">
    <text evidence="2">Belongs to the RETICULATA family.</text>
</comment>
<evidence type="ECO:0000256" key="4">
    <source>
        <dbReference type="ARBA" id="ARBA00022528"/>
    </source>
</evidence>
<feature type="region of interest" description="Disordered" evidence="10">
    <location>
        <begin position="66"/>
        <end position="119"/>
    </location>
</feature>
<dbReference type="PANTHER" id="PTHR31038">
    <property type="entry name" value="EXPRESSED PROTEIN-RELATED"/>
    <property type="match status" value="1"/>
</dbReference>
<evidence type="ECO:0000256" key="3">
    <source>
        <dbReference type="ARBA" id="ARBA00022473"/>
    </source>
</evidence>
<evidence type="ECO:0000256" key="8">
    <source>
        <dbReference type="ARBA" id="ARBA00022989"/>
    </source>
</evidence>
<organism evidence="12">
    <name type="scientific">Arabidopsis lyrata subsp. lyrata</name>
    <name type="common">Lyre-leaved rock-cress</name>
    <dbReference type="NCBI Taxonomy" id="81972"/>
    <lineage>
        <taxon>Eukaryota</taxon>
        <taxon>Viridiplantae</taxon>
        <taxon>Streptophyta</taxon>
        <taxon>Embryophyta</taxon>
        <taxon>Tracheophyta</taxon>
        <taxon>Spermatophyta</taxon>
        <taxon>Magnoliopsida</taxon>
        <taxon>eudicotyledons</taxon>
        <taxon>Gunneridae</taxon>
        <taxon>Pentapetalae</taxon>
        <taxon>rosids</taxon>
        <taxon>malvids</taxon>
        <taxon>Brassicales</taxon>
        <taxon>Brassicaceae</taxon>
        <taxon>Camelineae</taxon>
        <taxon>Arabidopsis</taxon>
    </lineage>
</organism>
<keyword evidence="7" id="KW-0809">Transit peptide</keyword>
<accession>D7MU31</accession>
<dbReference type="PANTHER" id="PTHR31038:SF19">
    <property type="entry name" value="PROTEIN RETICULATA, CHLOROPLASTIC"/>
    <property type="match status" value="1"/>
</dbReference>
<feature type="compositionally biased region" description="Gly residues" evidence="10">
    <location>
        <begin position="87"/>
        <end position="105"/>
    </location>
</feature>
<feature type="compositionally biased region" description="Polar residues" evidence="10">
    <location>
        <begin position="66"/>
        <end position="75"/>
    </location>
</feature>
<gene>
    <name evidence="11" type="ORF">ARALYDRAFT_356475</name>
</gene>
<dbReference type="EMBL" id="GL348720">
    <property type="protein sequence ID" value="EFH39744.1"/>
    <property type="molecule type" value="Genomic_DNA"/>
</dbReference>
<dbReference type="Gramene" id="fgenesh1_pg.C_scaffold_8000262">
    <property type="protein sequence ID" value="fgenesh1_pg.C_scaffold_8000262"/>
    <property type="gene ID" value="fgenesh1_pg.C_scaffold_8000262"/>
</dbReference>
<dbReference type="AlphaFoldDB" id="D7MU31"/>
<evidence type="ECO:0000313" key="12">
    <source>
        <dbReference type="Proteomes" id="UP000008694"/>
    </source>
</evidence>
<keyword evidence="9" id="KW-0472">Membrane</keyword>
<evidence type="ECO:0000256" key="10">
    <source>
        <dbReference type="SAM" id="MobiDB-lite"/>
    </source>
</evidence>
<dbReference type="Pfam" id="PF11891">
    <property type="entry name" value="RETICULATA-like"/>
    <property type="match status" value="1"/>
</dbReference>
<dbReference type="Proteomes" id="UP000008694">
    <property type="component" value="Unassembled WGS sequence"/>
</dbReference>
<comment type="subcellular location">
    <subcellularLocation>
        <location evidence="1">Plastid</location>
        <location evidence="1">Chloroplast membrane</location>
        <topology evidence="1">Multi-pass membrane protein</topology>
    </subcellularLocation>
</comment>
<keyword evidence="3" id="KW-0217">Developmental protein</keyword>
<keyword evidence="12" id="KW-1185">Reference proteome</keyword>
<dbReference type="InterPro" id="IPR021825">
    <property type="entry name" value="RETICULATA-related"/>
</dbReference>
<dbReference type="GO" id="GO:0099402">
    <property type="term" value="P:plant organ development"/>
    <property type="evidence" value="ECO:0007669"/>
    <property type="project" value="TreeGrafter"/>
</dbReference>
<name>D7MU31_ARALL</name>
<reference evidence="12" key="1">
    <citation type="journal article" date="2011" name="Nat. Genet.">
        <title>The Arabidopsis lyrata genome sequence and the basis of rapid genome size change.</title>
        <authorList>
            <person name="Hu T.T."/>
            <person name="Pattyn P."/>
            <person name="Bakker E.G."/>
            <person name="Cao J."/>
            <person name="Cheng J.-F."/>
            <person name="Clark R.M."/>
            <person name="Fahlgren N."/>
            <person name="Fawcett J.A."/>
            <person name="Grimwood J."/>
            <person name="Gundlach H."/>
            <person name="Haberer G."/>
            <person name="Hollister J.D."/>
            <person name="Ossowski S."/>
            <person name="Ottilar R.P."/>
            <person name="Salamov A.A."/>
            <person name="Schneeberger K."/>
            <person name="Spannagl M."/>
            <person name="Wang X."/>
            <person name="Yang L."/>
            <person name="Nasrallah M.E."/>
            <person name="Bergelson J."/>
            <person name="Carrington J.C."/>
            <person name="Gaut B.S."/>
            <person name="Schmutz J."/>
            <person name="Mayer K.F.X."/>
            <person name="Van de Peer Y."/>
            <person name="Grigoriev I.V."/>
            <person name="Nordborg M."/>
            <person name="Weigel D."/>
            <person name="Guo Y.-L."/>
        </authorList>
    </citation>
    <scope>NUCLEOTIDE SEQUENCE [LARGE SCALE GENOMIC DNA]</scope>
    <source>
        <strain evidence="12">cv. MN47</strain>
    </source>
</reference>
<evidence type="ECO:0000256" key="6">
    <source>
        <dbReference type="ARBA" id="ARBA00022692"/>
    </source>
</evidence>
<evidence type="ECO:0000256" key="1">
    <source>
        <dbReference type="ARBA" id="ARBA00004508"/>
    </source>
</evidence>
<protein>
    <submittedName>
        <fullName evidence="11">Uncharacterized protein</fullName>
    </submittedName>
</protein>
<evidence type="ECO:0000313" key="11">
    <source>
        <dbReference type="EMBL" id="EFH39744.1"/>
    </source>
</evidence>
<evidence type="ECO:0000256" key="5">
    <source>
        <dbReference type="ARBA" id="ARBA00022640"/>
    </source>
</evidence>
<evidence type="ECO:0000256" key="7">
    <source>
        <dbReference type="ARBA" id="ARBA00022946"/>
    </source>
</evidence>
<dbReference type="HOGENOM" id="CLU_1284868_0_0_1"/>
<dbReference type="GO" id="GO:0009706">
    <property type="term" value="C:chloroplast inner membrane"/>
    <property type="evidence" value="ECO:0007669"/>
    <property type="project" value="TreeGrafter"/>
</dbReference>
<sequence>MAGCAMNFQFSSVVKVRNEISSVRIYNRGFVFRNLAKEMKVPVLRIKGVSGKQRSRLLMVNMSQSPVEPQSSVAATEQMKGVEEDGSGGNGGFNNGGGGGGNGGEGDGEEDYEEKESGPLLKFEEVMRETEARGATLPSDMLEAAKTFGIRKLLLLRYLDLQSSAGLLGFAIRSWSMLRSRMLADPSFLFKIGTEIVIDSCCATVAEVQKRGQSF</sequence>
<dbReference type="STRING" id="81972.D7MU31"/>
<dbReference type="eggNOG" id="ENOG502QPQK">
    <property type="taxonomic scope" value="Eukaryota"/>
</dbReference>
<keyword evidence="8" id="KW-1133">Transmembrane helix</keyword>
<keyword evidence="6" id="KW-0812">Transmembrane</keyword>
<keyword evidence="5" id="KW-0934">Plastid</keyword>
<proteinExistence type="inferred from homology"/>
<evidence type="ECO:0000256" key="9">
    <source>
        <dbReference type="ARBA" id="ARBA00023136"/>
    </source>
</evidence>
<evidence type="ECO:0000256" key="2">
    <source>
        <dbReference type="ARBA" id="ARBA00010793"/>
    </source>
</evidence>
<keyword evidence="4" id="KW-0150">Chloroplast</keyword>